<dbReference type="Pfam" id="PF01261">
    <property type="entry name" value="AP_endonuc_2"/>
    <property type="match status" value="1"/>
</dbReference>
<evidence type="ECO:0000313" key="3">
    <source>
        <dbReference type="Proteomes" id="UP000199286"/>
    </source>
</evidence>
<sequence length="279" mass="29823">MIPAISNIAWSPDQRAEAYDLMAGCGVTGLEIAPGLFFHSAADPFVPDAAEARRAMSEAESRGLRLVSMQSLLFGVEGAALFGNAEARETFEHGMTRAIGLAGRFDIPNMVFGSPRQRCIPEGMTPGPAQERAIDTFRRLGDRAERAGTVITVEANPARYGTNFLNTFDEAADFVARVDHPRIRMILDMGAMHLNEQIGLAADRARDHSGRIHHVHVSEPHLAPAPADIAPLSRVLDALSDSGYEGAVSVEMARSDGGLTAVKESLVKLALAISGRAPA</sequence>
<dbReference type="PANTHER" id="PTHR12110:SF21">
    <property type="entry name" value="XYLOSE ISOMERASE-LIKE TIM BARREL DOMAIN-CONTAINING PROTEIN"/>
    <property type="match status" value="1"/>
</dbReference>
<feature type="domain" description="Xylose isomerase-like TIM barrel" evidence="1">
    <location>
        <begin position="21"/>
        <end position="265"/>
    </location>
</feature>
<dbReference type="InterPro" id="IPR050312">
    <property type="entry name" value="IolE/XylAMocC-like"/>
</dbReference>
<protein>
    <submittedName>
        <fullName evidence="2">Sugar phosphate isomerase/epimerase</fullName>
    </submittedName>
</protein>
<dbReference type="EMBL" id="FNPF01000001">
    <property type="protein sequence ID" value="SDX83788.1"/>
    <property type="molecule type" value="Genomic_DNA"/>
</dbReference>
<dbReference type="PANTHER" id="PTHR12110">
    <property type="entry name" value="HYDROXYPYRUVATE ISOMERASE"/>
    <property type="match status" value="1"/>
</dbReference>
<dbReference type="Proteomes" id="UP000199286">
    <property type="component" value="Unassembled WGS sequence"/>
</dbReference>
<accession>A0A1H3F0G6</accession>
<dbReference type="STRING" id="321339.SAMN05444340_10172"/>
<dbReference type="OrthoDB" id="9801426at2"/>
<name>A0A1H3F0G6_9RHOB</name>
<dbReference type="GO" id="GO:0016853">
    <property type="term" value="F:isomerase activity"/>
    <property type="evidence" value="ECO:0007669"/>
    <property type="project" value="UniProtKB-KW"/>
</dbReference>
<dbReference type="Gene3D" id="3.20.20.150">
    <property type="entry name" value="Divalent-metal-dependent TIM barrel enzymes"/>
    <property type="match status" value="1"/>
</dbReference>
<proteinExistence type="predicted"/>
<dbReference type="RefSeq" id="WP_089877537.1">
    <property type="nucleotide sequence ID" value="NZ_FNPF01000001.1"/>
</dbReference>
<keyword evidence="2" id="KW-0413">Isomerase</keyword>
<reference evidence="2 3" key="1">
    <citation type="submission" date="2016-10" db="EMBL/GenBank/DDBJ databases">
        <authorList>
            <person name="de Groot N.N."/>
        </authorList>
    </citation>
    <scope>NUCLEOTIDE SEQUENCE [LARGE SCALE GENOMIC DNA]</scope>
    <source>
        <strain evidence="2 3">DSM 26880</strain>
    </source>
</reference>
<evidence type="ECO:0000259" key="1">
    <source>
        <dbReference type="Pfam" id="PF01261"/>
    </source>
</evidence>
<dbReference type="InterPro" id="IPR013022">
    <property type="entry name" value="Xyl_isomerase-like_TIM-brl"/>
</dbReference>
<keyword evidence="3" id="KW-1185">Reference proteome</keyword>
<gene>
    <name evidence="2" type="ORF">SAMN05444340_10172</name>
</gene>
<organism evidence="2 3">
    <name type="scientific">Citreimonas salinaria</name>
    <dbReference type="NCBI Taxonomy" id="321339"/>
    <lineage>
        <taxon>Bacteria</taxon>
        <taxon>Pseudomonadati</taxon>
        <taxon>Pseudomonadota</taxon>
        <taxon>Alphaproteobacteria</taxon>
        <taxon>Rhodobacterales</taxon>
        <taxon>Roseobacteraceae</taxon>
        <taxon>Citreimonas</taxon>
    </lineage>
</organism>
<dbReference type="AlphaFoldDB" id="A0A1H3F0G6"/>
<dbReference type="InterPro" id="IPR036237">
    <property type="entry name" value="Xyl_isomerase-like_sf"/>
</dbReference>
<evidence type="ECO:0000313" key="2">
    <source>
        <dbReference type="EMBL" id="SDX83788.1"/>
    </source>
</evidence>
<dbReference type="SUPFAM" id="SSF51658">
    <property type="entry name" value="Xylose isomerase-like"/>
    <property type="match status" value="1"/>
</dbReference>